<dbReference type="RefSeq" id="XP_047740901.1">
    <property type="nucleotide sequence ID" value="XM_047884945.1"/>
</dbReference>
<keyword evidence="2" id="KW-1133">Transmembrane helix</keyword>
<feature type="compositionally biased region" description="Polar residues" evidence="1">
    <location>
        <begin position="467"/>
        <end position="476"/>
    </location>
</feature>
<gene>
    <name evidence="4" type="primary">LOC125179316</name>
</gene>
<dbReference type="GeneID" id="125179316"/>
<feature type="region of interest" description="Disordered" evidence="1">
    <location>
        <begin position="404"/>
        <end position="486"/>
    </location>
</feature>
<proteinExistence type="predicted"/>
<dbReference type="KEGG" id="hazt:125179316"/>
<keyword evidence="3" id="KW-1185">Reference proteome</keyword>
<feature type="compositionally biased region" description="Low complexity" evidence="1">
    <location>
        <begin position="537"/>
        <end position="549"/>
    </location>
</feature>
<keyword evidence="2" id="KW-0472">Membrane</keyword>
<organism evidence="3 4">
    <name type="scientific">Hyalella azteca</name>
    <name type="common">Amphipod</name>
    <dbReference type="NCBI Taxonomy" id="294128"/>
    <lineage>
        <taxon>Eukaryota</taxon>
        <taxon>Metazoa</taxon>
        <taxon>Ecdysozoa</taxon>
        <taxon>Arthropoda</taxon>
        <taxon>Crustacea</taxon>
        <taxon>Multicrustacea</taxon>
        <taxon>Malacostraca</taxon>
        <taxon>Eumalacostraca</taxon>
        <taxon>Peracarida</taxon>
        <taxon>Amphipoda</taxon>
        <taxon>Senticaudata</taxon>
        <taxon>Talitrida</taxon>
        <taxon>Talitroidea</taxon>
        <taxon>Hyalellidae</taxon>
        <taxon>Hyalella</taxon>
    </lineage>
</organism>
<feature type="region of interest" description="Disordered" evidence="1">
    <location>
        <begin position="363"/>
        <end position="392"/>
    </location>
</feature>
<evidence type="ECO:0000313" key="3">
    <source>
        <dbReference type="Proteomes" id="UP000694843"/>
    </source>
</evidence>
<feature type="transmembrane region" description="Helical" evidence="2">
    <location>
        <begin position="6"/>
        <end position="31"/>
    </location>
</feature>
<evidence type="ECO:0000313" key="4">
    <source>
        <dbReference type="RefSeq" id="XP_047740901.1"/>
    </source>
</evidence>
<evidence type="ECO:0000256" key="2">
    <source>
        <dbReference type="SAM" id="Phobius"/>
    </source>
</evidence>
<reference evidence="4" key="1">
    <citation type="submission" date="2025-08" db="UniProtKB">
        <authorList>
            <consortium name="RefSeq"/>
        </authorList>
    </citation>
    <scope>IDENTIFICATION</scope>
    <source>
        <tissue evidence="4">Whole organism</tissue>
    </source>
</reference>
<keyword evidence="2" id="KW-0812">Transmembrane</keyword>
<name>A0A979FUL1_HYAAZ</name>
<accession>A0A979FUL1</accession>
<feature type="compositionally biased region" description="Polar residues" evidence="1">
    <location>
        <begin position="550"/>
        <end position="563"/>
    </location>
</feature>
<evidence type="ECO:0000256" key="1">
    <source>
        <dbReference type="SAM" id="MobiDB-lite"/>
    </source>
</evidence>
<feature type="region of interest" description="Disordered" evidence="1">
    <location>
        <begin position="324"/>
        <end position="351"/>
    </location>
</feature>
<dbReference type="Proteomes" id="UP000694843">
    <property type="component" value="Unplaced"/>
</dbReference>
<feature type="compositionally biased region" description="Low complexity" evidence="1">
    <location>
        <begin position="414"/>
        <end position="424"/>
    </location>
</feature>
<dbReference type="AlphaFoldDB" id="A0A979FUL1"/>
<feature type="region of interest" description="Disordered" evidence="1">
    <location>
        <begin position="500"/>
        <end position="525"/>
    </location>
</feature>
<protein>
    <submittedName>
        <fullName evidence="4">Uncharacterized protein LOC125179316</fullName>
    </submittedName>
</protein>
<sequence>MIENIIIAVTVVVPALVIFGLLIRHLVINLCGNRRKLRMKSTPLNETTSVDGIRSSVTVPYSTPMGSSVAPPGWNISNTTPVTEITWHESTEMLEITAREKIKSKTERAAFSLQQAELEDHPMKKCALLEVAKGSLLDAECASINLKVLKCMKAKAASRSVDILSEHPGEVRIPMNDLAGGVPLKTMAAAYANPMIANYQDMAAHAMQRPFNASMGTLAPQIPQGNTIHQQPQYSALPHVPLSMHPGAQPLQGGIQPGPMMLANDAFQNQAYGVIPSHPIAPQLHGAMPSGFPSNILPQNTNPMFEGVQKYENFNRLGAIVSTHQSNSNSNPVPIGSHSAKRNHISKSDVDCTQIESSMYLGNYDKKMNNKDLQKPGESSESKDRTQVAASVAANEVQIKSASVSPVSLVNHDSGNSSRTFSGSSDEESSESELSELAGSYKVVDNTDRGESSISASETSEIAAVMSQRNDSTSSKDTSKEMPRTDITNAVLRTTAHEQLPTASSLTEDESENQPINSASMRKVEVESSVIPTIDISRCSSKSSAQSQREVMNTSKLSSSTAGTKRYSKKTIVKGKDKSVNNSFSSTASDDLFQNQDNLLSITPTFVRSCNRQPAIGLNSIDCYTHSSSAGVISDISSYNRILNTTIFTQSNAIFNLARIAPVSAPKVKIIEIDESTNAEQMLNSSNSDSVPKL</sequence>
<feature type="compositionally biased region" description="Basic and acidic residues" evidence="1">
    <location>
        <begin position="364"/>
        <end position="386"/>
    </location>
</feature>
<feature type="region of interest" description="Disordered" evidence="1">
    <location>
        <begin position="537"/>
        <end position="570"/>
    </location>
</feature>
<feature type="compositionally biased region" description="Low complexity" evidence="1">
    <location>
        <begin position="452"/>
        <end position="464"/>
    </location>
</feature>
<feature type="compositionally biased region" description="Acidic residues" evidence="1">
    <location>
        <begin position="425"/>
        <end position="434"/>
    </location>
</feature>
<feature type="compositionally biased region" description="Polar residues" evidence="1">
    <location>
        <begin position="404"/>
        <end position="413"/>
    </location>
</feature>